<accession>A0A2Z5FTQ8</accession>
<dbReference type="EMBL" id="CP030840">
    <property type="protein sequence ID" value="AXC09825.1"/>
    <property type="molecule type" value="Genomic_DNA"/>
</dbReference>
<evidence type="ECO:0000256" key="1">
    <source>
        <dbReference type="ARBA" id="ARBA00005254"/>
    </source>
</evidence>
<dbReference type="InterPro" id="IPR051683">
    <property type="entry name" value="Enoyl-CoA_Hydratase/Isomerase"/>
</dbReference>
<sequence>MSKYTTIQICDDSNVRTIKMNRPERRNALNATMIAELIIALEHAADGPCGALILTGAGKCFCAGLDLEELRQMESRTIEEHLSDAEQFAKLMRLLYDFPKPTIAAVNGPAIAGGTGLATVCDFTYASSDATFGYTEVRIGFVPAIVSSFLLRQLGEKQARDLLLSGRIFDAKEAHQLGLVTRIIVHPQILLREAFNQGLCLLKNSPEAMRWTKGLLGEHVRDSLDLETARAAQWNARAKQNDDFREGIHAFLEKRAPLWPSLHKKTSKYQPV</sequence>
<proteinExistence type="inferred from homology"/>
<dbReference type="InterPro" id="IPR018376">
    <property type="entry name" value="Enoyl-CoA_hyd/isom_CS"/>
</dbReference>
<dbReference type="Proteomes" id="UP000253606">
    <property type="component" value="Chromosome"/>
</dbReference>
<organism evidence="3 4">
    <name type="scientific">Acidisarcina polymorpha</name>
    <dbReference type="NCBI Taxonomy" id="2211140"/>
    <lineage>
        <taxon>Bacteria</taxon>
        <taxon>Pseudomonadati</taxon>
        <taxon>Acidobacteriota</taxon>
        <taxon>Terriglobia</taxon>
        <taxon>Terriglobales</taxon>
        <taxon>Acidobacteriaceae</taxon>
        <taxon>Acidisarcina</taxon>
    </lineage>
</organism>
<dbReference type="Gene3D" id="3.90.226.10">
    <property type="entry name" value="2-enoyl-CoA Hydratase, Chain A, domain 1"/>
    <property type="match status" value="1"/>
</dbReference>
<dbReference type="PROSITE" id="PS00166">
    <property type="entry name" value="ENOYL_COA_HYDRATASE"/>
    <property type="match status" value="1"/>
</dbReference>
<dbReference type="GO" id="GO:0008300">
    <property type="term" value="P:isoprenoid catabolic process"/>
    <property type="evidence" value="ECO:0007669"/>
    <property type="project" value="TreeGrafter"/>
</dbReference>
<dbReference type="PANTHER" id="PTHR42964:SF1">
    <property type="entry name" value="POLYKETIDE BIOSYNTHESIS ENOYL-COA HYDRATASE PKSH-RELATED"/>
    <property type="match status" value="1"/>
</dbReference>
<dbReference type="OrthoDB" id="9771883at2"/>
<dbReference type="InterPro" id="IPR029045">
    <property type="entry name" value="ClpP/crotonase-like_dom_sf"/>
</dbReference>
<keyword evidence="4" id="KW-1185">Reference proteome</keyword>
<name>A0A2Z5FTQ8_9BACT</name>
<evidence type="ECO:0000313" key="3">
    <source>
        <dbReference type="EMBL" id="AXC09825.1"/>
    </source>
</evidence>
<dbReference type="KEGG" id="abas:ACPOL_0448"/>
<dbReference type="PANTHER" id="PTHR42964">
    <property type="entry name" value="ENOYL-COA HYDRATASE"/>
    <property type="match status" value="1"/>
</dbReference>
<protein>
    <submittedName>
        <fullName evidence="3">Enoyl-CoA hydratase</fullName>
    </submittedName>
</protein>
<evidence type="ECO:0000313" key="4">
    <source>
        <dbReference type="Proteomes" id="UP000253606"/>
    </source>
</evidence>
<gene>
    <name evidence="3" type="ORF">ACPOL_0448</name>
</gene>
<dbReference type="InterPro" id="IPR001753">
    <property type="entry name" value="Enoyl-CoA_hydra/iso"/>
</dbReference>
<dbReference type="AlphaFoldDB" id="A0A2Z5FTQ8"/>
<dbReference type="GO" id="GO:0003824">
    <property type="term" value="F:catalytic activity"/>
    <property type="evidence" value="ECO:0007669"/>
    <property type="project" value="InterPro"/>
</dbReference>
<dbReference type="SUPFAM" id="SSF52096">
    <property type="entry name" value="ClpP/crotonase"/>
    <property type="match status" value="1"/>
</dbReference>
<evidence type="ECO:0000256" key="2">
    <source>
        <dbReference type="RuleBase" id="RU003707"/>
    </source>
</evidence>
<dbReference type="RefSeq" id="WP_114205582.1">
    <property type="nucleotide sequence ID" value="NZ_CP030840.1"/>
</dbReference>
<comment type="similarity">
    <text evidence="1 2">Belongs to the enoyl-CoA hydratase/isomerase family.</text>
</comment>
<reference evidence="3 4" key="1">
    <citation type="journal article" date="2018" name="Front. Microbiol.">
        <title>Hydrolytic Capabilities as a Key to Environmental Success: Chitinolytic and Cellulolytic Acidobacteria From Acidic Sub-arctic Soils and Boreal Peatlands.</title>
        <authorList>
            <person name="Belova S.E."/>
            <person name="Ravin N.V."/>
            <person name="Pankratov T.A."/>
            <person name="Rakitin A.L."/>
            <person name="Ivanova A.A."/>
            <person name="Beletsky A.V."/>
            <person name="Mardanov A.V."/>
            <person name="Sinninghe Damste J.S."/>
            <person name="Dedysh S.N."/>
        </authorList>
    </citation>
    <scope>NUCLEOTIDE SEQUENCE [LARGE SCALE GENOMIC DNA]</scope>
    <source>
        <strain evidence="3 4">SBC82</strain>
    </source>
</reference>
<dbReference type="CDD" id="cd06558">
    <property type="entry name" value="crotonase-like"/>
    <property type="match status" value="1"/>
</dbReference>
<dbReference type="Pfam" id="PF00378">
    <property type="entry name" value="ECH_1"/>
    <property type="match status" value="1"/>
</dbReference>